<keyword evidence="10" id="KW-1185">Reference proteome</keyword>
<comment type="similarity">
    <text evidence="2 6">Belongs to the FKBP-type PPIase family.</text>
</comment>
<dbReference type="Gene3D" id="3.10.50.40">
    <property type="match status" value="1"/>
</dbReference>
<dbReference type="OrthoDB" id="9814548at2"/>
<evidence type="ECO:0000313" key="10">
    <source>
        <dbReference type="Proteomes" id="UP000189475"/>
    </source>
</evidence>
<dbReference type="GO" id="GO:0006457">
    <property type="term" value="P:protein folding"/>
    <property type="evidence" value="ECO:0007669"/>
    <property type="project" value="InterPro"/>
</dbReference>
<reference evidence="9 10" key="1">
    <citation type="submission" date="2017-02" db="EMBL/GenBank/DDBJ databases">
        <authorList>
            <person name="Peterson S.W."/>
        </authorList>
    </citation>
    <scope>NUCLEOTIDE SEQUENCE [LARGE SCALE GENOMIC DNA]</scope>
    <source>
        <strain evidence="9 10">CECT 9027</strain>
    </source>
</reference>
<protein>
    <recommendedName>
        <fullName evidence="6">Peptidyl-prolyl cis-trans isomerase</fullName>
        <ecNumber evidence="6">5.2.1.8</ecNumber>
    </recommendedName>
</protein>
<dbReference type="InterPro" id="IPR000774">
    <property type="entry name" value="PPIase_FKBP_N"/>
</dbReference>
<dbReference type="RefSeq" id="WP_077315595.1">
    <property type="nucleotide sequence ID" value="NZ_AP024887.1"/>
</dbReference>
<dbReference type="FunFam" id="3.10.50.40:FF:000006">
    <property type="entry name" value="Peptidyl-prolyl cis-trans isomerase"/>
    <property type="match status" value="1"/>
</dbReference>
<dbReference type="InterPro" id="IPR001179">
    <property type="entry name" value="PPIase_FKBP_dom"/>
</dbReference>
<keyword evidence="3 5" id="KW-0697">Rotamase</keyword>
<gene>
    <name evidence="9" type="primary">fkpA</name>
    <name evidence="9" type="ORF">VPAL9027_03230</name>
</gene>
<keyword evidence="7" id="KW-0732">Signal</keyword>
<evidence type="ECO:0000256" key="2">
    <source>
        <dbReference type="ARBA" id="ARBA00006577"/>
    </source>
</evidence>
<dbReference type="InterPro" id="IPR036944">
    <property type="entry name" value="PPIase_FKBP_N_sf"/>
</dbReference>
<feature type="chain" id="PRO_5013204192" description="Peptidyl-prolyl cis-trans isomerase" evidence="7">
    <location>
        <begin position="18"/>
        <end position="259"/>
    </location>
</feature>
<dbReference type="Pfam" id="PF00254">
    <property type="entry name" value="FKBP_C"/>
    <property type="match status" value="1"/>
</dbReference>
<dbReference type="SUPFAM" id="SSF54534">
    <property type="entry name" value="FKBP-like"/>
    <property type="match status" value="1"/>
</dbReference>
<dbReference type="Proteomes" id="UP000189475">
    <property type="component" value="Unassembled WGS sequence"/>
</dbReference>
<evidence type="ECO:0000256" key="3">
    <source>
        <dbReference type="ARBA" id="ARBA00023110"/>
    </source>
</evidence>
<evidence type="ECO:0000256" key="5">
    <source>
        <dbReference type="PROSITE-ProRule" id="PRU00277"/>
    </source>
</evidence>
<dbReference type="AlphaFoldDB" id="A0A1R4B8F5"/>
<dbReference type="EMBL" id="FUFT01000011">
    <property type="protein sequence ID" value="SJL85200.1"/>
    <property type="molecule type" value="Genomic_DNA"/>
</dbReference>
<dbReference type="Gene3D" id="1.10.287.460">
    <property type="entry name" value="Peptidyl-prolyl cis-trans isomerase, FKBP-type, N-terminal domain"/>
    <property type="match status" value="1"/>
</dbReference>
<dbReference type="PANTHER" id="PTHR43811">
    <property type="entry name" value="FKBP-TYPE PEPTIDYL-PROLYL CIS-TRANS ISOMERASE FKPA"/>
    <property type="match status" value="1"/>
</dbReference>
<name>A0A1R4B8F5_9VIBR</name>
<evidence type="ECO:0000256" key="7">
    <source>
        <dbReference type="SAM" id="SignalP"/>
    </source>
</evidence>
<evidence type="ECO:0000256" key="1">
    <source>
        <dbReference type="ARBA" id="ARBA00000971"/>
    </source>
</evidence>
<dbReference type="NCBIfam" id="NF008150">
    <property type="entry name" value="PRK10902.1"/>
    <property type="match status" value="1"/>
</dbReference>
<comment type="catalytic activity">
    <reaction evidence="1 5 6">
        <text>[protein]-peptidylproline (omega=180) = [protein]-peptidylproline (omega=0)</text>
        <dbReference type="Rhea" id="RHEA:16237"/>
        <dbReference type="Rhea" id="RHEA-COMP:10747"/>
        <dbReference type="Rhea" id="RHEA-COMP:10748"/>
        <dbReference type="ChEBI" id="CHEBI:83833"/>
        <dbReference type="ChEBI" id="CHEBI:83834"/>
        <dbReference type="EC" id="5.2.1.8"/>
    </reaction>
</comment>
<evidence type="ECO:0000256" key="6">
    <source>
        <dbReference type="RuleBase" id="RU003915"/>
    </source>
</evidence>
<dbReference type="EC" id="5.2.1.8" evidence="6"/>
<dbReference type="GO" id="GO:0003755">
    <property type="term" value="F:peptidyl-prolyl cis-trans isomerase activity"/>
    <property type="evidence" value="ECO:0007669"/>
    <property type="project" value="UniProtKB-UniRule"/>
</dbReference>
<accession>A0A1R4B8F5</accession>
<dbReference type="PANTHER" id="PTHR43811:SF19">
    <property type="entry name" value="39 KDA FK506-BINDING NUCLEAR PROTEIN"/>
    <property type="match status" value="1"/>
</dbReference>
<evidence type="ECO:0000313" key="9">
    <source>
        <dbReference type="EMBL" id="SJL85200.1"/>
    </source>
</evidence>
<feature type="signal peptide" evidence="7">
    <location>
        <begin position="1"/>
        <end position="17"/>
    </location>
</feature>
<sequence>MKSLFKVSLLAATVMLAAGCQEKDTNADKKPAAEQASTVQFKSDDEKAAYAIGISFANYLSTSLEKPKEIGVDLDKDIVLKGIKDSFAGKAGMKEEEARKVLQGLDKRVAEKMKEKQSKESAKNIEAGKDFRAKFAKEDGVKETKSGLMYKVLKAGKGTSPKATDTVEVQYKGTLIDGTKFDSSYDRGEAAKFPLNRVIPGWTEGVQLMKPGAKYKFVIPPELAYGKQATPTIPANSTLVFEVELVKVDKKDDKATSKK</sequence>
<organism evidence="9 10">
    <name type="scientific">Vibrio palustris</name>
    <dbReference type="NCBI Taxonomy" id="1918946"/>
    <lineage>
        <taxon>Bacteria</taxon>
        <taxon>Pseudomonadati</taxon>
        <taxon>Pseudomonadota</taxon>
        <taxon>Gammaproteobacteria</taxon>
        <taxon>Vibrionales</taxon>
        <taxon>Vibrionaceae</taxon>
        <taxon>Vibrio</taxon>
    </lineage>
</organism>
<dbReference type="PROSITE" id="PS51257">
    <property type="entry name" value="PROKAR_LIPOPROTEIN"/>
    <property type="match status" value="1"/>
</dbReference>
<keyword evidence="4 5" id="KW-0413">Isomerase</keyword>
<evidence type="ECO:0000259" key="8">
    <source>
        <dbReference type="PROSITE" id="PS50059"/>
    </source>
</evidence>
<dbReference type="InterPro" id="IPR046357">
    <property type="entry name" value="PPIase_dom_sf"/>
</dbReference>
<feature type="domain" description="PPIase FKBP-type" evidence="8">
    <location>
        <begin position="164"/>
        <end position="249"/>
    </location>
</feature>
<dbReference type="PROSITE" id="PS50059">
    <property type="entry name" value="FKBP_PPIASE"/>
    <property type="match status" value="1"/>
</dbReference>
<dbReference type="Pfam" id="PF01346">
    <property type="entry name" value="FKBP_N"/>
    <property type="match status" value="1"/>
</dbReference>
<evidence type="ECO:0000256" key="4">
    <source>
        <dbReference type="ARBA" id="ARBA00023235"/>
    </source>
</evidence>
<dbReference type="STRING" id="1918946.VPAL9027_03230"/>
<proteinExistence type="inferred from homology"/>